<dbReference type="PANTHER" id="PTHR13391">
    <property type="entry name" value="MITOCHONDRIAL DISTRIBUTION REGULATOR MISATO"/>
    <property type="match status" value="1"/>
</dbReference>
<dbReference type="Gene3D" id="3.40.50.1440">
    <property type="entry name" value="Tubulin/FtsZ, GTPase domain"/>
    <property type="match status" value="1"/>
</dbReference>
<dbReference type="EMBL" id="LUKN01001745">
    <property type="protein sequence ID" value="OAR00371.1"/>
    <property type="molecule type" value="Genomic_DNA"/>
</dbReference>
<keyword evidence="4" id="KW-0496">Mitochondrion</keyword>
<evidence type="ECO:0000256" key="2">
    <source>
        <dbReference type="ARBA" id="ARBA00004173"/>
    </source>
</evidence>
<dbReference type="CDD" id="cd06060">
    <property type="entry name" value="misato"/>
    <property type="match status" value="1"/>
</dbReference>
<comment type="similarity">
    <text evidence="3">Belongs to the misato family.</text>
</comment>
<dbReference type="InterPro" id="IPR049942">
    <property type="entry name" value="DML1/Misato"/>
</dbReference>
<comment type="caution">
    <text evidence="7">The sequence shown here is derived from an EMBL/GenBank/DDBJ whole genome shotgun (WGS) entry which is preliminary data.</text>
</comment>
<proteinExistence type="inferred from homology"/>
<dbReference type="InterPro" id="IPR029209">
    <property type="entry name" value="DML1/Misato_tubulin"/>
</dbReference>
<evidence type="ECO:0000256" key="3">
    <source>
        <dbReference type="ARBA" id="ARBA00008507"/>
    </source>
</evidence>
<evidence type="ECO:0000259" key="6">
    <source>
        <dbReference type="Pfam" id="PF14881"/>
    </source>
</evidence>
<keyword evidence="8" id="KW-1185">Reference proteome</keyword>
<feature type="domain" description="Misato Segment II tubulin-like" evidence="5">
    <location>
        <begin position="2"/>
        <end position="115"/>
    </location>
</feature>
<dbReference type="SUPFAM" id="SSF52490">
    <property type="entry name" value="Tubulin nucleotide-binding domain-like"/>
    <property type="match status" value="1"/>
</dbReference>
<dbReference type="PANTHER" id="PTHR13391:SF0">
    <property type="entry name" value="PROTEIN MISATO HOMOLOG 1"/>
    <property type="match status" value="1"/>
</dbReference>
<comment type="function">
    <text evidence="1">Involved in the partitioning of the mitochondrial organelle and mitochondrial DNA (mtDNA) inheritance.</text>
</comment>
<dbReference type="InterPro" id="IPR019605">
    <property type="entry name" value="Misato_II_tubulin-like"/>
</dbReference>
<accession>A0A179IFF9</accession>
<dbReference type="InterPro" id="IPR036525">
    <property type="entry name" value="Tubulin/FtsZ_GTPase_sf"/>
</dbReference>
<dbReference type="OrthoDB" id="271881at2759"/>
<dbReference type="Pfam" id="PF10644">
    <property type="entry name" value="Misat_Tub_SegII"/>
    <property type="match status" value="1"/>
</dbReference>
<comment type="subcellular location">
    <subcellularLocation>
        <location evidence="2">Mitochondrion</location>
    </subcellularLocation>
</comment>
<dbReference type="GO" id="GO:0007005">
    <property type="term" value="P:mitochondrion organization"/>
    <property type="evidence" value="ECO:0007669"/>
    <property type="project" value="InterPro"/>
</dbReference>
<dbReference type="AlphaFoldDB" id="A0A179IFF9"/>
<dbReference type="GO" id="GO:0005739">
    <property type="term" value="C:mitochondrion"/>
    <property type="evidence" value="ECO:0007669"/>
    <property type="project" value="UniProtKB-SubCell"/>
</dbReference>
<evidence type="ECO:0000256" key="4">
    <source>
        <dbReference type="ARBA" id="ARBA00023128"/>
    </source>
</evidence>
<evidence type="ECO:0000313" key="8">
    <source>
        <dbReference type="Proteomes" id="UP000243081"/>
    </source>
</evidence>
<dbReference type="OMA" id="SYETGWM"/>
<protein>
    <recommendedName>
        <fullName evidence="9">DML1/Misato tubulin domain-containing protein</fullName>
    </recommendedName>
</protein>
<evidence type="ECO:0000313" key="7">
    <source>
        <dbReference type="EMBL" id="OAR00371.1"/>
    </source>
</evidence>
<feature type="domain" description="DML1/Misato tubulin" evidence="6">
    <location>
        <begin position="122"/>
        <end position="305"/>
    </location>
</feature>
<gene>
    <name evidence="7" type="ORF">LLEC1_00310</name>
</gene>
<organism evidence="7 8">
    <name type="scientific">Cordyceps confragosa</name>
    <name type="common">Lecanicillium lecanii</name>
    <dbReference type="NCBI Taxonomy" id="2714763"/>
    <lineage>
        <taxon>Eukaryota</taxon>
        <taxon>Fungi</taxon>
        <taxon>Dikarya</taxon>
        <taxon>Ascomycota</taxon>
        <taxon>Pezizomycotina</taxon>
        <taxon>Sordariomycetes</taxon>
        <taxon>Hypocreomycetidae</taxon>
        <taxon>Hypocreales</taxon>
        <taxon>Cordycipitaceae</taxon>
        <taxon>Akanthomyces</taxon>
    </lineage>
</organism>
<sequence length="496" mass="55968">MREIVTLQLGHLSNYVATHFWNTQESYFTYSDTEKPLVDHDVHWRAGVGADGSDTFLPRTVVYDLKGGFGSLRKINALYDTETDADAMTSALWAGKSAVHKQEPLQQSAYLQSLDAGSTPDKLSKSNVRYWSDFSRVYYHPKSLNQLYDYELHSSIQPFERFNMGKELFHTLDKEQDIVDRDWRPFVEECDHMQGIQVLATIDDAWGGFASSYLETLRDEYPKQCIWVWGLQSPLLDITREKRRLRLTNAAHSISEICQQATTFTPMSLPEHHFPRSVRVDCGSPWHTSALLSAAMESTTLPSRLLSQPGRGAQRVSLDDISQLVNTTGAQTLAGLRMGLGAKDAGLEEAENLDIDLFGIGRMDKDGLDRQKRIFGKSILSRGEVHANDDADEDDEKQTRHRIGDPVVKKFSTPLKFPMLDSYPEIFPDEAGQESIRLQTALFTDQSISMRMKALKTQVTRAVGVEERELLSNSLAEIGDEYHDDWSSGSDDGEDD</sequence>
<name>A0A179IFF9_CORDF</name>
<evidence type="ECO:0008006" key="9">
    <source>
        <dbReference type="Google" id="ProtNLM"/>
    </source>
</evidence>
<dbReference type="Proteomes" id="UP000243081">
    <property type="component" value="Unassembled WGS sequence"/>
</dbReference>
<dbReference type="Pfam" id="PF14881">
    <property type="entry name" value="Tubulin_3"/>
    <property type="match status" value="1"/>
</dbReference>
<evidence type="ECO:0000256" key="1">
    <source>
        <dbReference type="ARBA" id="ARBA00003757"/>
    </source>
</evidence>
<evidence type="ECO:0000259" key="5">
    <source>
        <dbReference type="Pfam" id="PF10644"/>
    </source>
</evidence>
<reference evidence="7 8" key="1">
    <citation type="submission" date="2016-03" db="EMBL/GenBank/DDBJ databases">
        <title>Fine-scale spatial genetic structure of a fungal parasite of coffee scale insects.</title>
        <authorList>
            <person name="Jackson D."/>
            <person name="Zemenick K.A."/>
            <person name="Malloure B."/>
            <person name="Quandt C.A."/>
            <person name="James T.Y."/>
        </authorList>
    </citation>
    <scope>NUCLEOTIDE SEQUENCE [LARGE SCALE GENOMIC DNA]</scope>
    <source>
        <strain evidence="7 8">UM487</strain>
    </source>
</reference>